<evidence type="ECO:0000313" key="3">
    <source>
        <dbReference type="Proteomes" id="UP001164743"/>
    </source>
</evidence>
<feature type="compositionally biased region" description="Polar residues" evidence="1">
    <location>
        <begin position="20"/>
        <end position="29"/>
    </location>
</feature>
<gene>
    <name evidence="2" type="ORF">PtA15_18A340</name>
</gene>
<organism evidence="2 3">
    <name type="scientific">Puccinia triticina</name>
    <dbReference type="NCBI Taxonomy" id="208348"/>
    <lineage>
        <taxon>Eukaryota</taxon>
        <taxon>Fungi</taxon>
        <taxon>Dikarya</taxon>
        <taxon>Basidiomycota</taxon>
        <taxon>Pucciniomycotina</taxon>
        <taxon>Pucciniomycetes</taxon>
        <taxon>Pucciniales</taxon>
        <taxon>Pucciniaceae</taxon>
        <taxon>Puccinia</taxon>
    </lineage>
</organism>
<protein>
    <submittedName>
        <fullName evidence="2">Uncharacterized protein</fullName>
    </submittedName>
</protein>
<evidence type="ECO:0000256" key="1">
    <source>
        <dbReference type="SAM" id="MobiDB-lite"/>
    </source>
</evidence>
<accession>A0ABY7DE49</accession>
<sequence>MTPLPDPHRHHPVGLLPLPNGNTSNPSTRRTPETGVTDLQEPSQGTFAPGGELLSA</sequence>
<dbReference type="EMBL" id="CP110438">
    <property type="protein sequence ID" value="WAQ93282.1"/>
    <property type="molecule type" value="Genomic_DNA"/>
</dbReference>
<name>A0ABY7DE49_9BASI</name>
<feature type="region of interest" description="Disordered" evidence="1">
    <location>
        <begin position="1"/>
        <end position="56"/>
    </location>
</feature>
<keyword evidence="3" id="KW-1185">Reference proteome</keyword>
<dbReference type="GeneID" id="77805766"/>
<proteinExistence type="predicted"/>
<dbReference type="RefSeq" id="XP_053028837.1">
    <property type="nucleotide sequence ID" value="XM_053164871.1"/>
</dbReference>
<evidence type="ECO:0000313" key="2">
    <source>
        <dbReference type="EMBL" id="WAQ93282.1"/>
    </source>
</evidence>
<reference evidence="2" key="1">
    <citation type="submission" date="2022-10" db="EMBL/GenBank/DDBJ databases">
        <title>Puccinia triticina Genome sequencing and assembly.</title>
        <authorList>
            <person name="Li C."/>
        </authorList>
    </citation>
    <scope>NUCLEOTIDE SEQUENCE</scope>
    <source>
        <strain evidence="2">Pt15</strain>
    </source>
</reference>
<dbReference type="Proteomes" id="UP001164743">
    <property type="component" value="Chromosome 18A"/>
</dbReference>